<feature type="domain" description="AAA-ATPase-like" evidence="1">
    <location>
        <begin position="8"/>
        <end position="228"/>
    </location>
</feature>
<dbReference type="Pfam" id="PF08011">
    <property type="entry name" value="PDDEXK_9"/>
    <property type="match status" value="1"/>
</dbReference>
<dbReference type="EMBL" id="CAADFK010000028">
    <property type="protein sequence ID" value="VFK11979.1"/>
    <property type="molecule type" value="Genomic_DNA"/>
</dbReference>
<dbReference type="AlphaFoldDB" id="A0A450W4N6"/>
<evidence type="ECO:0000313" key="2">
    <source>
        <dbReference type="EMBL" id="VFK11979.1"/>
    </source>
</evidence>
<accession>A0A450W4N6</accession>
<dbReference type="Pfam" id="PF09820">
    <property type="entry name" value="AAA-ATPase_like"/>
    <property type="match status" value="1"/>
</dbReference>
<organism evidence="2">
    <name type="scientific">Candidatus Kentrum sp. LPFa</name>
    <dbReference type="NCBI Taxonomy" id="2126335"/>
    <lineage>
        <taxon>Bacteria</taxon>
        <taxon>Pseudomonadati</taxon>
        <taxon>Pseudomonadota</taxon>
        <taxon>Gammaproteobacteria</taxon>
        <taxon>Candidatus Kentrum</taxon>
    </lineage>
</organism>
<evidence type="ECO:0000259" key="1">
    <source>
        <dbReference type="Pfam" id="PF09820"/>
    </source>
</evidence>
<protein>
    <submittedName>
        <fullName evidence="2">PD-(D/E)XK nuclease superfamily protein</fullName>
    </submittedName>
</protein>
<sequence length="593" mass="68176">MRAEIKFPYGIADFYKLITQGYFYADRTDRIASLETAGDHLLFLRPRRFGKSLVLSMLENYYDVARADAFEKLFGHLKIGRTPTPKHNRYFVMWWDFSMVASHGDTVAIERALHDHINACVRSFISCYQERLPQSVEIQSDNALVSFQSAVDVVSRTPYKLYLFIDEYDNFANEVLTAQAKGQDRYRTLVHGEGILKTVFKAIKALSRGRGLDKVFITGVSPVVMSDISSGYNVARDISLLSEYHDLCGFHESEVAWALAKIGKACDLPEAQTREALSMMRTFYNGYRFGNADAPLLYNPTLALYFFLNYRDECAYPRQILDDNLAMDRNRIEYIARLPHGNELIARILDPSDPPLVGQLPRSFGVEDMLTATKDQPFLASLMYYLGVLTIADNDAIGRLRMRIPNLVIRRLYVERIRDATLPGYEDREISRRAAEHFYTSGELSPLCDFIETRYWRALDNRDYRWTNELTVKTAFLVVLFSDTFYIMDSETAIDKGYADLSMIVRPDMRRYQLLDHLLEFKYIPLKKLGLDSREIKGKSRAQLRALPMVRANLAEATDQLAEYRVALERAYGGKLRLHTHAVAALGLERLVW</sequence>
<dbReference type="InterPro" id="IPR012547">
    <property type="entry name" value="PDDEXK_9"/>
</dbReference>
<proteinExistence type="predicted"/>
<dbReference type="InterPro" id="IPR018631">
    <property type="entry name" value="AAA-ATPase-like_dom"/>
</dbReference>
<gene>
    <name evidence="2" type="ORF">BECKLPF1236B_GA0070989_102814</name>
</gene>
<name>A0A450W4N6_9GAMM</name>
<dbReference type="PANTHER" id="PTHR34825">
    <property type="entry name" value="CONSERVED PROTEIN, WITH A WEAK D-GALACTARATE DEHYDRATASE/ALTRONATE HYDROLASE DOMAIN"/>
    <property type="match status" value="1"/>
</dbReference>
<dbReference type="PANTHER" id="PTHR34825:SF2">
    <property type="entry name" value="AAA-ATPASE-LIKE DOMAIN-CONTAINING PROTEIN"/>
    <property type="match status" value="1"/>
</dbReference>
<reference evidence="2" key="1">
    <citation type="submission" date="2019-02" db="EMBL/GenBank/DDBJ databases">
        <authorList>
            <person name="Gruber-Vodicka R. H."/>
            <person name="Seah K. B. B."/>
        </authorList>
    </citation>
    <scope>NUCLEOTIDE SEQUENCE</scope>
    <source>
        <strain evidence="2">BECK_S313</strain>
    </source>
</reference>